<gene>
    <name evidence="2" type="ORF">GN244_ATG10482</name>
</gene>
<sequence>MIQPRPKESKMLGRDFVDLAVRRLLLVLSAIRFAVLLPKHINFWLCGRAVRAALYPRRRASRRLIPFRVFSAIVTTIVVIIFTMVRISMKILLCAVRWPPAIQKLLVSRFGDKNKWKCSNKQAKIWSKT</sequence>
<keyword evidence="3" id="KW-1185">Reference proteome</keyword>
<protein>
    <recommendedName>
        <fullName evidence="4">Transmembrane protein</fullName>
    </recommendedName>
</protein>
<dbReference type="Proteomes" id="UP000602510">
    <property type="component" value="Unassembled WGS sequence"/>
</dbReference>
<keyword evidence="1" id="KW-1133">Transmembrane helix</keyword>
<name>A0A833T5Z6_PHYIN</name>
<feature type="transmembrane region" description="Helical" evidence="1">
    <location>
        <begin position="65"/>
        <end position="85"/>
    </location>
</feature>
<evidence type="ECO:0000313" key="3">
    <source>
        <dbReference type="Proteomes" id="UP000602510"/>
    </source>
</evidence>
<comment type="caution">
    <text evidence="2">The sequence shown here is derived from an EMBL/GenBank/DDBJ whole genome shotgun (WGS) entry which is preliminary data.</text>
</comment>
<evidence type="ECO:0008006" key="4">
    <source>
        <dbReference type="Google" id="ProtNLM"/>
    </source>
</evidence>
<dbReference type="AlphaFoldDB" id="A0A833T5Z6"/>
<keyword evidence="1" id="KW-0472">Membrane</keyword>
<proteinExistence type="predicted"/>
<reference evidence="2" key="1">
    <citation type="submission" date="2020-04" db="EMBL/GenBank/DDBJ databases">
        <title>Hybrid Assembly of Korean Phytophthora infestans isolates.</title>
        <authorList>
            <person name="Prokchorchik M."/>
            <person name="Lee Y."/>
            <person name="Seo J."/>
            <person name="Cho J.-H."/>
            <person name="Park Y.-E."/>
            <person name="Jang D.-C."/>
            <person name="Im J.-S."/>
            <person name="Choi J.-G."/>
            <person name="Park H.-J."/>
            <person name="Lee G.-B."/>
            <person name="Lee Y.-G."/>
            <person name="Hong S.-Y."/>
            <person name="Cho K."/>
            <person name="Sohn K.H."/>
        </authorList>
    </citation>
    <scope>NUCLEOTIDE SEQUENCE</scope>
    <source>
        <strain evidence="2">KR_1_A1</strain>
    </source>
</reference>
<keyword evidence="1" id="KW-0812">Transmembrane</keyword>
<evidence type="ECO:0000256" key="1">
    <source>
        <dbReference type="SAM" id="Phobius"/>
    </source>
</evidence>
<dbReference type="EMBL" id="WSZM01000239">
    <property type="protein sequence ID" value="KAF4037439.1"/>
    <property type="molecule type" value="Genomic_DNA"/>
</dbReference>
<evidence type="ECO:0000313" key="2">
    <source>
        <dbReference type="EMBL" id="KAF4037439.1"/>
    </source>
</evidence>
<organism evidence="2 3">
    <name type="scientific">Phytophthora infestans</name>
    <name type="common">Potato late blight agent</name>
    <name type="synonym">Botrytis infestans</name>
    <dbReference type="NCBI Taxonomy" id="4787"/>
    <lineage>
        <taxon>Eukaryota</taxon>
        <taxon>Sar</taxon>
        <taxon>Stramenopiles</taxon>
        <taxon>Oomycota</taxon>
        <taxon>Peronosporomycetes</taxon>
        <taxon>Peronosporales</taxon>
        <taxon>Peronosporaceae</taxon>
        <taxon>Phytophthora</taxon>
    </lineage>
</organism>
<accession>A0A833T5Z6</accession>